<dbReference type="Gene3D" id="2.160.20.110">
    <property type="match status" value="1"/>
</dbReference>
<comment type="caution">
    <text evidence="2">The sequence shown here is derived from an EMBL/GenBank/DDBJ whole genome shotgun (WGS) entry which is preliminary data.</text>
</comment>
<evidence type="ECO:0000313" key="3">
    <source>
        <dbReference type="Proteomes" id="UP001460202"/>
    </source>
</evidence>
<evidence type="ECO:0000313" key="2">
    <source>
        <dbReference type="EMBL" id="MEQ2544205.1"/>
    </source>
</evidence>
<keyword evidence="3" id="KW-1185">Reference proteome</keyword>
<dbReference type="PROSITE" id="PS51257">
    <property type="entry name" value="PROKAR_LIPOPROTEIN"/>
    <property type="match status" value="1"/>
</dbReference>
<proteinExistence type="predicted"/>
<protein>
    <submittedName>
        <fullName evidence="2">BACON domain-containing protein</fullName>
    </submittedName>
</protein>
<dbReference type="CDD" id="cd14948">
    <property type="entry name" value="BACON"/>
    <property type="match status" value="1"/>
</dbReference>
<sequence>MKKLHIILLSAALLLAGCTRDPEITDPAPLPASSGLIIKAACTAATRTDINEGKSTWEAGDRITVVYDGAAYEYTAAEAGTTTTFTSEAGIASYDASKPLTAYYPATTAEGTVGVEARRTISFQSAEQVNTACAPLVGTPLENNLSEGALHVSFRNIFSVVELRIDAGELDSPARSITVEPASEEGFEGWLTFTGTVDPATLALTPAPDGTGTKLTLDFPEGADLTKPQTIKFPVGRFTSPAGLKLTLTTADDKTYTKNVYKSGIRTYNEKDGVFSARHLAKALYAFAPPGGIWTADDLVEFAAAVNAGETLAPWQNEEGVVVLLDDIDMTGVTTWTPIGDATFALASNALTISSGRPFTGFFDGQDHTISNFRMVCDNATPNRAWGLFGALGPGAVVENLVFDSSCSLEITASKATDCGILAGLVYDAAVRNVTNEAPMSFDGSAGNVRMTMGMIGLAFANEGVVLDRLTNEADLTAENGGNSKSDATGVQIGGICGFSTNHASSANAVAFTACVNRGNLTTKVGRASGIVAAANRYTHLTDCANYGNNFNEFATAGGARIGNITCITGTGAKFTKVVNRGDVICKNEGCCGSIVCLVNHDDNEFVGCENYGRVISDRDNNKYKGSFFGQCNKAAVFRNCIAQGDVGTYNDGNYVMVGINADNYMDYLGTHSAAAVNVTRENILYYPAGSTTPAEATFNVAPGSVGLNALGTDAAVVSLSAADYDWTVSTGGSEWVKVTDLNDTPLAAGTKSPYVQQIRITADVNPQTEPRSATVTFASTDLTQTATVSVTQEAAGPAFPSQWIFSASTVGQYNTPWSVSNMLPATSGSSGYISVVHGEANAGREFTRTVNSYKPAVSTMVEGDYWLYTLPVKRLEAGTAVEFDATMAGEANSPKYFIVEYLDGGVWKSVEEDLLTAPEDPSIRYTYKCSGTATGSGYQHASVMQTVRFTDPVEGAVQIRCRAVGRYTCSGGTQNISASSSASLLPPFGFSGSYVQNLGTAIPGDTKKVLCLGNSFSYYSNPAWMLKEIAWNEGHYLNVKGHFKGSQNFGQHLELSFSTDAIDIGGYDYAFIQDQSQNPATYGRDGTASIAANCTALADKIRAKSASCKVILEQTWTFSASSYGGFTDFATFENYNAKGAHAMAEAAGTWVSPIGVAFRIVREGSSGINLYHTDNKHQSVYGAYLKACVNYLVLFGEAFGNSPADCGIEASKAAYLRSVAEQVVLGHENEYLIQR</sequence>
<dbReference type="Gene3D" id="2.60.40.10">
    <property type="entry name" value="Immunoglobulins"/>
    <property type="match status" value="1"/>
</dbReference>
<name>A0ABV1GUX2_9BACT</name>
<organism evidence="2 3">
    <name type="scientific">Alistipes intestinihominis</name>
    <dbReference type="NCBI Taxonomy" id="3133172"/>
    <lineage>
        <taxon>Bacteria</taxon>
        <taxon>Pseudomonadati</taxon>
        <taxon>Bacteroidota</taxon>
        <taxon>Bacteroidia</taxon>
        <taxon>Bacteroidales</taxon>
        <taxon>Rikenellaceae</taxon>
        <taxon>Alistipes</taxon>
    </lineage>
</organism>
<dbReference type="RefSeq" id="WP_349093897.1">
    <property type="nucleotide sequence ID" value="NZ_JBBMFL010000004.1"/>
</dbReference>
<dbReference type="EMBL" id="JBBMFL010000004">
    <property type="protein sequence ID" value="MEQ2544205.1"/>
    <property type="molecule type" value="Genomic_DNA"/>
</dbReference>
<reference evidence="2 3" key="1">
    <citation type="submission" date="2024-03" db="EMBL/GenBank/DDBJ databases">
        <title>Human intestinal bacterial collection.</title>
        <authorList>
            <person name="Pauvert C."/>
            <person name="Hitch T.C.A."/>
            <person name="Clavel T."/>
        </authorList>
    </citation>
    <scope>NUCLEOTIDE SEQUENCE [LARGE SCALE GENOMIC DNA]</scope>
    <source>
        <strain evidence="2 3">CLA-KB-H122</strain>
    </source>
</reference>
<dbReference type="InterPro" id="IPR013783">
    <property type="entry name" value="Ig-like_fold"/>
</dbReference>
<evidence type="ECO:0000259" key="1">
    <source>
        <dbReference type="Pfam" id="PF13004"/>
    </source>
</evidence>
<dbReference type="Gene3D" id="3.40.50.1110">
    <property type="entry name" value="SGNH hydrolase"/>
    <property type="match status" value="1"/>
</dbReference>
<dbReference type="Proteomes" id="UP001460202">
    <property type="component" value="Unassembled WGS sequence"/>
</dbReference>
<feature type="domain" description="BACON" evidence="1">
    <location>
        <begin position="728"/>
        <end position="794"/>
    </location>
</feature>
<dbReference type="InterPro" id="IPR036514">
    <property type="entry name" value="SGNH_hydro_sf"/>
</dbReference>
<accession>A0ABV1GUX2</accession>
<dbReference type="InterPro" id="IPR024361">
    <property type="entry name" value="BACON"/>
</dbReference>
<gene>
    <name evidence="2" type="ORF">WMO46_04485</name>
</gene>
<dbReference type="Pfam" id="PF13004">
    <property type="entry name" value="BACON"/>
    <property type="match status" value="1"/>
</dbReference>